<proteinExistence type="predicted"/>
<protein>
    <submittedName>
        <fullName evidence="1">Uncharacterized protein</fullName>
    </submittedName>
</protein>
<name>A0ACB7ZY74_9AGAM</name>
<reference evidence="1" key="1">
    <citation type="journal article" date="2021" name="New Phytol.">
        <title>Evolutionary innovations through gain and loss of genes in the ectomycorrhizal Boletales.</title>
        <authorList>
            <person name="Wu G."/>
            <person name="Miyauchi S."/>
            <person name="Morin E."/>
            <person name="Kuo A."/>
            <person name="Drula E."/>
            <person name="Varga T."/>
            <person name="Kohler A."/>
            <person name="Feng B."/>
            <person name="Cao Y."/>
            <person name="Lipzen A."/>
            <person name="Daum C."/>
            <person name="Hundley H."/>
            <person name="Pangilinan J."/>
            <person name="Johnson J."/>
            <person name="Barry K."/>
            <person name="LaButti K."/>
            <person name="Ng V."/>
            <person name="Ahrendt S."/>
            <person name="Min B."/>
            <person name="Choi I.G."/>
            <person name="Park H."/>
            <person name="Plett J.M."/>
            <person name="Magnuson J."/>
            <person name="Spatafora J.W."/>
            <person name="Nagy L.G."/>
            <person name="Henrissat B."/>
            <person name="Grigoriev I.V."/>
            <person name="Yang Z.L."/>
            <person name="Xu J."/>
            <person name="Martin F.M."/>
        </authorList>
    </citation>
    <scope>NUCLEOTIDE SEQUENCE</scope>
    <source>
        <strain evidence="1">ATCC 28755</strain>
    </source>
</reference>
<gene>
    <name evidence="1" type="ORF">BJ138DRAFT_1017164</name>
</gene>
<organism evidence="1 2">
    <name type="scientific">Hygrophoropsis aurantiaca</name>
    <dbReference type="NCBI Taxonomy" id="72124"/>
    <lineage>
        <taxon>Eukaryota</taxon>
        <taxon>Fungi</taxon>
        <taxon>Dikarya</taxon>
        <taxon>Basidiomycota</taxon>
        <taxon>Agaricomycotina</taxon>
        <taxon>Agaricomycetes</taxon>
        <taxon>Agaricomycetidae</taxon>
        <taxon>Boletales</taxon>
        <taxon>Coniophorineae</taxon>
        <taxon>Hygrophoropsidaceae</taxon>
        <taxon>Hygrophoropsis</taxon>
    </lineage>
</organism>
<sequence>MINSILECNATATAHTEQALLRYSKDFIGRQDYALRRGGGEIVPELTAPQPVDRELWSPSIISSRRSKVVRNGAEVVLDDDLHTDSCWRFEANSGQVGISLSERITITHVTVDHIAKELTSTIELAPRTLILWGVVDKDTLTMDSALKTATGKAAELLASTRGPAISAGFQFAPLAWITYDIHTSSHVQTFPVFDHIALSNLTFSVVVVEVVNNWGASSTCLYRIRVHGKHNP</sequence>
<accession>A0ACB7ZY74</accession>
<keyword evidence="2" id="KW-1185">Reference proteome</keyword>
<comment type="caution">
    <text evidence="1">The sequence shown here is derived from an EMBL/GenBank/DDBJ whole genome shotgun (WGS) entry which is preliminary data.</text>
</comment>
<evidence type="ECO:0000313" key="1">
    <source>
        <dbReference type="EMBL" id="KAH7905834.1"/>
    </source>
</evidence>
<dbReference type="EMBL" id="MU268115">
    <property type="protein sequence ID" value="KAH7905834.1"/>
    <property type="molecule type" value="Genomic_DNA"/>
</dbReference>
<evidence type="ECO:0000313" key="2">
    <source>
        <dbReference type="Proteomes" id="UP000790377"/>
    </source>
</evidence>
<dbReference type="Proteomes" id="UP000790377">
    <property type="component" value="Unassembled WGS sequence"/>
</dbReference>